<feature type="compositionally biased region" description="Basic and acidic residues" evidence="17">
    <location>
        <begin position="699"/>
        <end position="714"/>
    </location>
</feature>
<dbReference type="AlphaFoldDB" id="A0A8B7NCR9"/>
<evidence type="ECO:0000256" key="1">
    <source>
        <dbReference type="ARBA" id="ARBA00004123"/>
    </source>
</evidence>
<dbReference type="GO" id="GO:0006298">
    <property type="term" value="P:mismatch repair"/>
    <property type="evidence" value="ECO:0007669"/>
    <property type="project" value="TreeGrafter"/>
</dbReference>
<evidence type="ECO:0000256" key="9">
    <source>
        <dbReference type="ARBA" id="ARBA00022801"/>
    </source>
</evidence>
<evidence type="ECO:0000256" key="16">
    <source>
        <dbReference type="RuleBase" id="RU910737"/>
    </source>
</evidence>
<feature type="region of interest" description="Disordered" evidence="17">
    <location>
        <begin position="404"/>
        <end position="423"/>
    </location>
</feature>
<feature type="compositionally biased region" description="Polar residues" evidence="17">
    <location>
        <begin position="1003"/>
        <end position="1018"/>
    </location>
</feature>
<evidence type="ECO:0000256" key="7">
    <source>
        <dbReference type="ARBA" id="ARBA00022763"/>
    </source>
</evidence>
<accession>A0A8B7NCR9</accession>
<keyword evidence="10 16" id="KW-0269">Exonuclease</keyword>
<keyword evidence="14 16" id="KW-0234">DNA repair</keyword>
<feature type="compositionally biased region" description="Basic and acidic residues" evidence="17">
    <location>
        <begin position="413"/>
        <end position="423"/>
    </location>
</feature>
<keyword evidence="20" id="KW-1185">Reference proteome</keyword>
<dbReference type="CDD" id="cd09857">
    <property type="entry name" value="PIN_EXO1"/>
    <property type="match status" value="1"/>
</dbReference>
<dbReference type="SMART" id="SM00484">
    <property type="entry name" value="XPGI"/>
    <property type="match status" value="1"/>
</dbReference>
<comment type="similarity">
    <text evidence="2 16">Belongs to the XPG/RAD2 endonuclease family. EXO1 subfamily.</text>
</comment>
<evidence type="ECO:0000313" key="20">
    <source>
        <dbReference type="Proteomes" id="UP000694843"/>
    </source>
</evidence>
<keyword evidence="7 16" id="KW-0227">DNA damage</keyword>
<gene>
    <name evidence="21" type="primary">LOC108668650</name>
</gene>
<keyword evidence="11 16" id="KW-0460">Magnesium</keyword>
<name>A0A8B7NCR9_HYAAZ</name>
<comment type="cofactor">
    <cofactor evidence="16">
        <name>Mg(2+)</name>
        <dbReference type="ChEBI" id="CHEBI:18420"/>
    </cofactor>
    <text evidence="16">Binds 2 magnesium ions per subunit. They probably participate in the reaction catalyzed by the enzyme. May bind an additional third magnesium ion after substrate binding.</text>
</comment>
<feature type="region of interest" description="Disordered" evidence="17">
    <location>
        <begin position="816"/>
        <end position="841"/>
    </location>
</feature>
<dbReference type="InterPro" id="IPR006084">
    <property type="entry name" value="XPG/Rad2"/>
</dbReference>
<keyword evidence="4 16" id="KW-0540">Nuclease</keyword>
<keyword evidence="6" id="KW-0255">Endonuclease</keyword>
<evidence type="ECO:0000256" key="2">
    <source>
        <dbReference type="ARBA" id="ARBA00010563"/>
    </source>
</evidence>
<dbReference type="KEGG" id="hazt:108668650"/>
<dbReference type="Proteomes" id="UP000694843">
    <property type="component" value="Unplaced"/>
</dbReference>
<feature type="region of interest" description="Disordered" evidence="17">
    <location>
        <begin position="885"/>
        <end position="904"/>
    </location>
</feature>
<dbReference type="GO" id="GO:0005634">
    <property type="term" value="C:nucleus"/>
    <property type="evidence" value="ECO:0007669"/>
    <property type="project" value="UniProtKB-SubCell"/>
</dbReference>
<dbReference type="Pfam" id="PF00752">
    <property type="entry name" value="XPG_N"/>
    <property type="match status" value="1"/>
</dbReference>
<organism evidence="20 21">
    <name type="scientific">Hyalella azteca</name>
    <name type="common">Amphipod</name>
    <dbReference type="NCBI Taxonomy" id="294128"/>
    <lineage>
        <taxon>Eukaryota</taxon>
        <taxon>Metazoa</taxon>
        <taxon>Ecdysozoa</taxon>
        <taxon>Arthropoda</taxon>
        <taxon>Crustacea</taxon>
        <taxon>Multicrustacea</taxon>
        <taxon>Malacostraca</taxon>
        <taxon>Eumalacostraca</taxon>
        <taxon>Peracarida</taxon>
        <taxon>Amphipoda</taxon>
        <taxon>Senticaudata</taxon>
        <taxon>Talitrida</taxon>
        <taxon>Talitroidea</taxon>
        <taxon>Hyalellidae</taxon>
        <taxon>Hyalella</taxon>
    </lineage>
</organism>
<dbReference type="FunFam" id="3.40.50.1010:FF:000002">
    <property type="entry name" value="Exonuclease 1, putative"/>
    <property type="match status" value="1"/>
</dbReference>
<dbReference type="Gene3D" id="1.10.150.20">
    <property type="entry name" value="5' to 3' exonuclease, C-terminal subdomain"/>
    <property type="match status" value="1"/>
</dbReference>
<evidence type="ECO:0000256" key="5">
    <source>
        <dbReference type="ARBA" id="ARBA00022723"/>
    </source>
</evidence>
<dbReference type="PRINTS" id="PR00853">
    <property type="entry name" value="XPGRADSUPER"/>
</dbReference>
<feature type="domain" description="XPG N-terminal" evidence="19">
    <location>
        <begin position="1"/>
        <end position="99"/>
    </location>
</feature>
<dbReference type="PANTHER" id="PTHR11081">
    <property type="entry name" value="FLAP ENDONUCLEASE FAMILY MEMBER"/>
    <property type="match status" value="1"/>
</dbReference>
<keyword evidence="8 16" id="KW-0228">DNA excision</keyword>
<dbReference type="SMART" id="SM00279">
    <property type="entry name" value="HhH2"/>
    <property type="match status" value="1"/>
</dbReference>
<keyword evidence="5 16" id="KW-0479">Metal-binding</keyword>
<dbReference type="InterPro" id="IPR006085">
    <property type="entry name" value="XPG_DNA_repair_N"/>
</dbReference>
<feature type="compositionally biased region" description="Polar residues" evidence="17">
    <location>
        <begin position="729"/>
        <end position="739"/>
    </location>
</feature>
<dbReference type="InterPro" id="IPR037315">
    <property type="entry name" value="EXO1_H3TH"/>
</dbReference>
<dbReference type="OrthoDB" id="26491at2759"/>
<evidence type="ECO:0000256" key="10">
    <source>
        <dbReference type="ARBA" id="ARBA00022839"/>
    </source>
</evidence>
<dbReference type="GO" id="GO:0003677">
    <property type="term" value="F:DNA binding"/>
    <property type="evidence" value="ECO:0007669"/>
    <property type="project" value="UniProtKB-UniRule"/>
</dbReference>
<protein>
    <recommendedName>
        <fullName evidence="3 16">Exonuclease 1</fullName>
        <ecNumber evidence="16">3.1.-.-</ecNumber>
    </recommendedName>
</protein>
<feature type="region of interest" description="Disordered" evidence="17">
    <location>
        <begin position="967"/>
        <end position="1029"/>
    </location>
</feature>
<dbReference type="RefSeq" id="XP_018011384.1">
    <property type="nucleotide sequence ID" value="XM_018155895.2"/>
</dbReference>
<dbReference type="InterPro" id="IPR029060">
    <property type="entry name" value="PIN-like_dom_sf"/>
</dbReference>
<feature type="compositionally biased region" description="Polar residues" evidence="17">
    <location>
        <begin position="967"/>
        <end position="980"/>
    </location>
</feature>
<dbReference type="SUPFAM" id="SSF47807">
    <property type="entry name" value="5' to 3' exonuclease, C-terminal subdomain"/>
    <property type="match status" value="1"/>
</dbReference>
<keyword evidence="15 16" id="KW-0539">Nucleus</keyword>
<evidence type="ECO:0000256" key="3">
    <source>
        <dbReference type="ARBA" id="ARBA00020324"/>
    </source>
</evidence>
<dbReference type="InterPro" id="IPR006086">
    <property type="entry name" value="XPG-I_dom"/>
</dbReference>
<dbReference type="InterPro" id="IPR044752">
    <property type="entry name" value="PIN-like_EXO1"/>
</dbReference>
<evidence type="ECO:0000256" key="17">
    <source>
        <dbReference type="SAM" id="MobiDB-lite"/>
    </source>
</evidence>
<keyword evidence="9 16" id="KW-0378">Hydrolase</keyword>
<keyword evidence="13 16" id="KW-0238">DNA-binding</keyword>
<dbReference type="SMART" id="SM00485">
    <property type="entry name" value="XPGN"/>
    <property type="match status" value="1"/>
</dbReference>
<dbReference type="InterPro" id="IPR008918">
    <property type="entry name" value="HhH2"/>
</dbReference>
<dbReference type="CDD" id="cd09908">
    <property type="entry name" value="H3TH_EXO1"/>
    <property type="match status" value="1"/>
</dbReference>
<dbReference type="InterPro" id="IPR036279">
    <property type="entry name" value="5-3_exonuclease_C_sf"/>
</dbReference>
<feature type="compositionally biased region" description="Polar residues" evidence="17">
    <location>
        <begin position="830"/>
        <end position="840"/>
    </location>
</feature>
<dbReference type="Pfam" id="PF00867">
    <property type="entry name" value="XPG_I"/>
    <property type="match status" value="1"/>
</dbReference>
<feature type="region of interest" description="Disordered" evidence="17">
    <location>
        <begin position="699"/>
        <end position="746"/>
    </location>
</feature>
<reference evidence="21" key="1">
    <citation type="submission" date="2025-08" db="UniProtKB">
        <authorList>
            <consortium name="RefSeq"/>
        </authorList>
    </citation>
    <scope>IDENTIFICATION</scope>
    <source>
        <tissue evidence="21">Whole organism</tissue>
    </source>
</reference>
<dbReference type="GO" id="GO:0046872">
    <property type="term" value="F:metal ion binding"/>
    <property type="evidence" value="ECO:0007669"/>
    <property type="project" value="UniProtKB-UniRule"/>
</dbReference>
<sequence length="1029" mass="114247">MGITGLLPFVKKASRPCFLHEFAGKVAAVDAYCWLHKGAFSCADKLGRGEDTDGYVVYVMKLVRLLVSHHIKPIMVFDGCNLPSKAGTEAERRESRAKNRALAKEMLREGRVREAREFFQRCVDVTSKMARAVMKACRELNVDCIVAPYEADAQLAYLANEGFADVVITEDSDLLVFGCEKVIFKMDSLGGGILVEQEKLHVALGLPPDRFSLDLFRNMCILSGCDYLPSLPGIGLVKACKFFSLTSNTDVFNVLCKLPAYLKMPQLEVTLEYRSSFVKAVNTFLYQLVFCPRQRVLRPLVMYQDGSDCSDHPYAGAFIGNEKAFAIALGNVDLQSKQIVDKFHPDQQKAGHMMSLKKKKDVIVENISIWDPDYDKSIFHERYLAKTDKKSEAFGSHSAFTANEARKRGRTANRKEVCGNSGKSEKTAKTVKVLDIENIFTKRKREVSDSKCDARESDSAKETSDLLSLYGYARRKSPKKMRFSSPSGNALTHLNPPTCKDTVELKSVLYFNSIEDIENTATPRKIFSTSNETEKTDEMCESPIFIENSANETSTVCTGEMTDEHSQQMVEGTENDSSSKPNLFCPNEQHSRLLNPFASGNKKIIIKSRYFRPSEKSATSDDSKKDLGSLLRKSIQETGERLSKQVTISHNNPVLTAQQPKNCVLHKKDVEIEAKPSKMIQNLECEFKSEIFANTESENIDKSNSESQDLHVSHQDTQVAKSKAEESLPESQAINSASQEIPPESQEVTLESREINPASQEITPTFLEIYPSSQEITPASQEICPASQEITPASQEITSASSQKFDGQLAAVSQRSSSFNDSNDRESFGFTPQTNSCIDSSQDEEECIRMMKTYSNILDSQATSSSVGDTLSQDIDVCTQLSEENISAPSTVEETSRSECQEKSPQFVRKNITRNLQLSSNSIDKSLFGTQQPLLNICNESRVKSGHESDTHPSSSLILAPIDNTTQRNASSDVAPSGTSPYFFKAHTPNLSSCRRPGLSRPPSKTKSLGSSAKSGRQLNLRDMFAARQ</sequence>
<comment type="subcellular location">
    <subcellularLocation>
        <location evidence="1 16">Nucleus</location>
    </subcellularLocation>
</comment>
<evidence type="ECO:0000256" key="4">
    <source>
        <dbReference type="ARBA" id="ARBA00022722"/>
    </source>
</evidence>
<evidence type="ECO:0000259" key="18">
    <source>
        <dbReference type="SMART" id="SM00484"/>
    </source>
</evidence>
<evidence type="ECO:0000259" key="19">
    <source>
        <dbReference type="SMART" id="SM00485"/>
    </source>
</evidence>
<dbReference type="GO" id="GO:0006310">
    <property type="term" value="P:DNA recombination"/>
    <property type="evidence" value="ECO:0007669"/>
    <property type="project" value="TreeGrafter"/>
</dbReference>
<evidence type="ECO:0000256" key="6">
    <source>
        <dbReference type="ARBA" id="ARBA00022759"/>
    </source>
</evidence>
<evidence type="ECO:0000256" key="12">
    <source>
        <dbReference type="ARBA" id="ARBA00022881"/>
    </source>
</evidence>
<dbReference type="EC" id="3.1.-.-" evidence="16"/>
<dbReference type="InterPro" id="IPR019974">
    <property type="entry name" value="XPG_CS"/>
</dbReference>
<dbReference type="GeneID" id="108668650"/>
<dbReference type="SUPFAM" id="SSF88723">
    <property type="entry name" value="PIN domain-like"/>
    <property type="match status" value="1"/>
</dbReference>
<evidence type="ECO:0000313" key="21">
    <source>
        <dbReference type="RefSeq" id="XP_018011384.1"/>
    </source>
</evidence>
<keyword evidence="12 16" id="KW-0267">Excision nuclease</keyword>
<evidence type="ECO:0000256" key="13">
    <source>
        <dbReference type="ARBA" id="ARBA00023125"/>
    </source>
</evidence>
<proteinExistence type="inferred from homology"/>
<evidence type="ECO:0000256" key="15">
    <source>
        <dbReference type="ARBA" id="ARBA00023242"/>
    </source>
</evidence>
<dbReference type="PANTHER" id="PTHR11081:SF8">
    <property type="entry name" value="EXONUCLEASE 1"/>
    <property type="match status" value="1"/>
</dbReference>
<dbReference type="Gene3D" id="3.40.50.1010">
    <property type="entry name" value="5'-nuclease"/>
    <property type="match status" value="1"/>
</dbReference>
<dbReference type="GO" id="GO:0017108">
    <property type="term" value="F:5'-flap endonuclease activity"/>
    <property type="evidence" value="ECO:0007669"/>
    <property type="project" value="TreeGrafter"/>
</dbReference>
<dbReference type="GO" id="GO:0035312">
    <property type="term" value="F:5'-3' DNA exonuclease activity"/>
    <property type="evidence" value="ECO:0007669"/>
    <property type="project" value="UniProtKB-UniRule"/>
</dbReference>
<feature type="domain" description="XPG-I" evidence="18">
    <location>
        <begin position="138"/>
        <end position="206"/>
    </location>
</feature>
<comment type="function">
    <text evidence="16">5'-&gt;3' double-stranded DNA exonuclease which may also possess a cryptic 3'-&gt;5' double-stranded DNA exonuclease activity. Functions in DNA mismatch repair.</text>
</comment>
<dbReference type="FunFam" id="1.10.150.20:FF:000011">
    <property type="entry name" value="exonuclease 1"/>
    <property type="match status" value="1"/>
</dbReference>
<evidence type="ECO:0000256" key="11">
    <source>
        <dbReference type="ARBA" id="ARBA00022842"/>
    </source>
</evidence>
<evidence type="ECO:0000256" key="8">
    <source>
        <dbReference type="ARBA" id="ARBA00022769"/>
    </source>
</evidence>
<evidence type="ECO:0000256" key="14">
    <source>
        <dbReference type="ARBA" id="ARBA00023204"/>
    </source>
</evidence>
<dbReference type="PROSITE" id="PS00842">
    <property type="entry name" value="XPG_2"/>
    <property type="match status" value="1"/>
</dbReference>